<reference evidence="2" key="1">
    <citation type="submission" date="2023-03" db="EMBL/GenBank/DDBJ databases">
        <title>Massive genome expansion in bonnet fungi (Mycena s.s.) driven by repeated elements and novel gene families across ecological guilds.</title>
        <authorList>
            <consortium name="Lawrence Berkeley National Laboratory"/>
            <person name="Harder C.B."/>
            <person name="Miyauchi S."/>
            <person name="Viragh M."/>
            <person name="Kuo A."/>
            <person name="Thoen E."/>
            <person name="Andreopoulos B."/>
            <person name="Lu D."/>
            <person name="Skrede I."/>
            <person name="Drula E."/>
            <person name="Henrissat B."/>
            <person name="Morin E."/>
            <person name="Kohler A."/>
            <person name="Barry K."/>
            <person name="LaButti K."/>
            <person name="Morin E."/>
            <person name="Salamov A."/>
            <person name="Lipzen A."/>
            <person name="Mereny Z."/>
            <person name="Hegedus B."/>
            <person name="Baldrian P."/>
            <person name="Stursova M."/>
            <person name="Weitz H."/>
            <person name="Taylor A."/>
            <person name="Grigoriev I.V."/>
            <person name="Nagy L.G."/>
            <person name="Martin F."/>
            <person name="Kauserud H."/>
        </authorList>
    </citation>
    <scope>NUCLEOTIDE SEQUENCE</scope>
    <source>
        <strain evidence="2">CBHHK188m</strain>
    </source>
</reference>
<dbReference type="Proteomes" id="UP001215280">
    <property type="component" value="Unassembled WGS sequence"/>
</dbReference>
<accession>A0AAD7MTJ0</accession>
<evidence type="ECO:0000256" key="1">
    <source>
        <dbReference type="SAM" id="MobiDB-lite"/>
    </source>
</evidence>
<feature type="region of interest" description="Disordered" evidence="1">
    <location>
        <begin position="1"/>
        <end position="27"/>
    </location>
</feature>
<gene>
    <name evidence="2" type="ORF">DFH07DRAFT_969314</name>
</gene>
<dbReference type="AlphaFoldDB" id="A0AAD7MTJ0"/>
<evidence type="ECO:0000313" key="2">
    <source>
        <dbReference type="EMBL" id="KAJ7729998.1"/>
    </source>
</evidence>
<sequence length="391" mass="41818">MNNQGNMSSQPRAQSKTPPRTTAPIKTATRIGLRSTPDLAANAHKGLSREDLYKKSEVDWKAQGQDGAKAWLVANTFISGDCDPELTLPNLALILLRVAATGTSSDISQDALRAVATILDNKRSDIEYEIIDRLDTMVTDVIKTLAFAEAGGAAPREGEGYSSLVDELRTAAEMLKCTVEEQRNGVEEVMVRVEASPIAVPQVSASILKGAVPGHEGRSYAGVAAGGVSATVQHAAAVASAQAWERQVMVDRSPLVEAYGLAKLMEKELVVKGNIALVGAITFLGDNTVLQGAAFVGAQQVRSGAVLFHLNSVSAADWIRAPQRMAAFLSELGGTAVYKPRLYSVVVEFVPTTFNPGLENTFHVIEDTNSIDRGELVQARYIKAPERRYAG</sequence>
<name>A0AAD7MTJ0_9AGAR</name>
<feature type="compositionally biased region" description="Polar residues" evidence="1">
    <location>
        <begin position="1"/>
        <end position="20"/>
    </location>
</feature>
<protein>
    <submittedName>
        <fullName evidence="2">Uncharacterized protein</fullName>
    </submittedName>
</protein>
<comment type="caution">
    <text evidence="2">The sequence shown here is derived from an EMBL/GenBank/DDBJ whole genome shotgun (WGS) entry which is preliminary data.</text>
</comment>
<proteinExistence type="predicted"/>
<dbReference type="EMBL" id="JARJLG010000194">
    <property type="protein sequence ID" value="KAJ7729998.1"/>
    <property type="molecule type" value="Genomic_DNA"/>
</dbReference>
<keyword evidence="3" id="KW-1185">Reference proteome</keyword>
<evidence type="ECO:0000313" key="3">
    <source>
        <dbReference type="Proteomes" id="UP001215280"/>
    </source>
</evidence>
<organism evidence="2 3">
    <name type="scientific">Mycena maculata</name>
    <dbReference type="NCBI Taxonomy" id="230809"/>
    <lineage>
        <taxon>Eukaryota</taxon>
        <taxon>Fungi</taxon>
        <taxon>Dikarya</taxon>
        <taxon>Basidiomycota</taxon>
        <taxon>Agaricomycotina</taxon>
        <taxon>Agaricomycetes</taxon>
        <taxon>Agaricomycetidae</taxon>
        <taxon>Agaricales</taxon>
        <taxon>Marasmiineae</taxon>
        <taxon>Mycenaceae</taxon>
        <taxon>Mycena</taxon>
    </lineage>
</organism>